<feature type="transmembrane region" description="Helical" evidence="1">
    <location>
        <begin position="20"/>
        <end position="37"/>
    </location>
</feature>
<gene>
    <name evidence="2" type="ORF">H9867_07830</name>
</gene>
<reference evidence="2" key="1">
    <citation type="journal article" date="2021" name="PeerJ">
        <title>Extensive microbial diversity within the chicken gut microbiome revealed by metagenomics and culture.</title>
        <authorList>
            <person name="Gilroy R."/>
            <person name="Ravi A."/>
            <person name="Getino M."/>
            <person name="Pursley I."/>
            <person name="Horton D.L."/>
            <person name="Alikhan N.F."/>
            <person name="Baker D."/>
            <person name="Gharbi K."/>
            <person name="Hall N."/>
            <person name="Watson M."/>
            <person name="Adriaenssens E.M."/>
            <person name="Foster-Nyarko E."/>
            <person name="Jarju S."/>
            <person name="Secka A."/>
            <person name="Antonio M."/>
            <person name="Oren A."/>
            <person name="Chaudhuri R.R."/>
            <person name="La Ragione R."/>
            <person name="Hildebrand F."/>
            <person name="Pallen M.J."/>
        </authorList>
    </citation>
    <scope>NUCLEOTIDE SEQUENCE</scope>
    <source>
        <strain evidence="2">4376</strain>
    </source>
</reference>
<dbReference type="PIRSF" id="PIRSF037394">
    <property type="entry name" value="ABC_thiamine-permease_YkoE_prd"/>
    <property type="match status" value="1"/>
</dbReference>
<dbReference type="Pfam" id="PF09819">
    <property type="entry name" value="ABC_cobalt"/>
    <property type="match status" value="1"/>
</dbReference>
<keyword evidence="1" id="KW-1133">Transmembrane helix</keyword>
<organism evidence="2 3">
    <name type="scientific">Candidatus Corynebacterium gallistercoris</name>
    <dbReference type="NCBI Taxonomy" id="2838530"/>
    <lineage>
        <taxon>Bacteria</taxon>
        <taxon>Bacillati</taxon>
        <taxon>Actinomycetota</taxon>
        <taxon>Actinomycetes</taxon>
        <taxon>Mycobacteriales</taxon>
        <taxon>Corynebacteriaceae</taxon>
        <taxon>Corynebacterium</taxon>
    </lineage>
</organism>
<feature type="transmembrane region" description="Helical" evidence="1">
    <location>
        <begin position="104"/>
        <end position="122"/>
    </location>
</feature>
<dbReference type="Proteomes" id="UP000824189">
    <property type="component" value="Unassembled WGS sequence"/>
</dbReference>
<dbReference type="EMBL" id="DXFZ01000094">
    <property type="protein sequence ID" value="HIW96372.1"/>
    <property type="molecule type" value="Genomic_DNA"/>
</dbReference>
<name>A0A9D1UQI9_9CORY</name>
<dbReference type="AlphaFoldDB" id="A0A9D1UQI9"/>
<protein>
    <submittedName>
        <fullName evidence="2">ECF transporter S component</fullName>
    </submittedName>
</protein>
<sequence>MPQPSAAHQPRSRAWRGVDIITAAVLGVACGLIFWIWNGVGGAGYGAFDAITPGLGGLFNGGWVLAAVLGGLIIRKPGAALFVEVVAASVSALIGNQWGIETLYSGVVQGLGAELVFALFAYRAFSMKVAVLAGMAAGAAEWALELVTSGNFAMSLSYNLIYLACTVASGAVLAGVVGFALMKGLAATGALDRFAAGREHRDLV</sequence>
<reference evidence="2" key="2">
    <citation type="submission" date="2021-04" db="EMBL/GenBank/DDBJ databases">
        <authorList>
            <person name="Gilroy R."/>
        </authorList>
    </citation>
    <scope>NUCLEOTIDE SEQUENCE</scope>
    <source>
        <strain evidence="2">4376</strain>
    </source>
</reference>
<feature type="transmembrane region" description="Helical" evidence="1">
    <location>
        <begin position="57"/>
        <end position="74"/>
    </location>
</feature>
<feature type="transmembrane region" description="Helical" evidence="1">
    <location>
        <begin position="160"/>
        <end position="181"/>
    </location>
</feature>
<accession>A0A9D1UQI9</accession>
<keyword evidence="1" id="KW-0472">Membrane</keyword>
<dbReference type="InterPro" id="IPR017195">
    <property type="entry name" value="ABC_thiamin-permease_prd"/>
</dbReference>
<evidence type="ECO:0000313" key="3">
    <source>
        <dbReference type="Proteomes" id="UP000824189"/>
    </source>
</evidence>
<feature type="transmembrane region" description="Helical" evidence="1">
    <location>
        <begin position="81"/>
        <end position="98"/>
    </location>
</feature>
<proteinExistence type="predicted"/>
<keyword evidence="1" id="KW-0812">Transmembrane</keyword>
<evidence type="ECO:0000313" key="2">
    <source>
        <dbReference type="EMBL" id="HIW96372.1"/>
    </source>
</evidence>
<comment type="caution">
    <text evidence="2">The sequence shown here is derived from an EMBL/GenBank/DDBJ whole genome shotgun (WGS) entry which is preliminary data.</text>
</comment>
<evidence type="ECO:0000256" key="1">
    <source>
        <dbReference type="SAM" id="Phobius"/>
    </source>
</evidence>